<dbReference type="OMA" id="CKESIIV"/>
<keyword evidence="1" id="KW-0175">Coiled coil</keyword>
<dbReference type="Gene3D" id="3.80.10.10">
    <property type="entry name" value="Ribonuclease Inhibitor"/>
    <property type="match status" value="1"/>
</dbReference>
<organism evidence="2 3">
    <name type="scientific">Coprinopsis cinerea (strain Okayama-7 / 130 / ATCC MYA-4618 / FGSC 9003)</name>
    <name type="common">Inky cap fungus</name>
    <name type="synonym">Hormographiella aspergillata</name>
    <dbReference type="NCBI Taxonomy" id="240176"/>
    <lineage>
        <taxon>Eukaryota</taxon>
        <taxon>Fungi</taxon>
        <taxon>Dikarya</taxon>
        <taxon>Basidiomycota</taxon>
        <taxon>Agaricomycotina</taxon>
        <taxon>Agaricomycetes</taxon>
        <taxon>Agaricomycetidae</taxon>
        <taxon>Agaricales</taxon>
        <taxon>Agaricineae</taxon>
        <taxon>Psathyrellaceae</taxon>
        <taxon>Coprinopsis</taxon>
    </lineage>
</organism>
<dbReference type="KEGG" id="cci:CC1G_09193"/>
<dbReference type="AlphaFoldDB" id="A8P9X0"/>
<dbReference type="Proteomes" id="UP000001861">
    <property type="component" value="Unassembled WGS sequence"/>
</dbReference>
<evidence type="ECO:0000256" key="1">
    <source>
        <dbReference type="SAM" id="Coils"/>
    </source>
</evidence>
<dbReference type="EMBL" id="AACS02000002">
    <property type="protein sequence ID" value="EAU82007.1"/>
    <property type="molecule type" value="Genomic_DNA"/>
</dbReference>
<protein>
    <submittedName>
        <fullName evidence="2">Uncharacterized protein</fullName>
    </submittedName>
</protein>
<proteinExistence type="predicted"/>
<reference evidence="2 3" key="1">
    <citation type="journal article" date="2010" name="Proc. Natl. Acad. Sci. U.S.A.">
        <title>Insights into evolution of multicellular fungi from the assembled chromosomes of the mushroom Coprinopsis cinerea (Coprinus cinereus).</title>
        <authorList>
            <person name="Stajich J.E."/>
            <person name="Wilke S.K."/>
            <person name="Ahren D."/>
            <person name="Au C.H."/>
            <person name="Birren B.W."/>
            <person name="Borodovsky M."/>
            <person name="Burns C."/>
            <person name="Canback B."/>
            <person name="Casselton L.A."/>
            <person name="Cheng C.K."/>
            <person name="Deng J."/>
            <person name="Dietrich F.S."/>
            <person name="Fargo D.C."/>
            <person name="Farman M.L."/>
            <person name="Gathman A.C."/>
            <person name="Goldberg J."/>
            <person name="Guigo R."/>
            <person name="Hoegger P.J."/>
            <person name="Hooker J.B."/>
            <person name="Huggins A."/>
            <person name="James T.Y."/>
            <person name="Kamada T."/>
            <person name="Kilaru S."/>
            <person name="Kodira C."/>
            <person name="Kues U."/>
            <person name="Kupfer D."/>
            <person name="Kwan H.S."/>
            <person name="Lomsadze A."/>
            <person name="Li W."/>
            <person name="Lilly W.W."/>
            <person name="Ma L.J."/>
            <person name="Mackey A.J."/>
            <person name="Manning G."/>
            <person name="Martin F."/>
            <person name="Muraguchi H."/>
            <person name="Natvig D.O."/>
            <person name="Palmerini H."/>
            <person name="Ramesh M.A."/>
            <person name="Rehmeyer C.J."/>
            <person name="Roe B.A."/>
            <person name="Shenoy N."/>
            <person name="Stanke M."/>
            <person name="Ter-Hovhannisyan V."/>
            <person name="Tunlid A."/>
            <person name="Velagapudi R."/>
            <person name="Vision T.J."/>
            <person name="Zeng Q."/>
            <person name="Zolan M.E."/>
            <person name="Pukkila P.J."/>
        </authorList>
    </citation>
    <scope>NUCLEOTIDE SEQUENCE [LARGE SCALE GENOMIC DNA]</scope>
    <source>
        <strain evidence="3">Okayama-7 / 130 / ATCC MYA-4618 / FGSC 9003</strain>
    </source>
</reference>
<dbReference type="GeneID" id="6016481"/>
<dbReference type="SUPFAM" id="SSF52047">
    <property type="entry name" value="RNI-like"/>
    <property type="match status" value="1"/>
</dbReference>
<keyword evidence="3" id="KW-1185">Reference proteome</keyword>
<dbReference type="InParanoid" id="A8P9X0"/>
<evidence type="ECO:0000313" key="3">
    <source>
        <dbReference type="Proteomes" id="UP000001861"/>
    </source>
</evidence>
<gene>
    <name evidence="2" type="ORF">CC1G_09193</name>
</gene>
<feature type="coiled-coil region" evidence="1">
    <location>
        <begin position="15"/>
        <end position="56"/>
    </location>
</feature>
<sequence length="572" mass="64297">MSATYSAAILCSQAQATASSRLADLEKEREEIAKQRDALLKQAEVLDQELSTIQREHGRLHNTAISAAGKIPDELLSHIFIYAVEGSRNAPDAFPRVFSSTTGKQPRVPLTEVRISHVCSRWRDVVLGEEHLWAFFSNIGRPRTEDHAERLSVYANRSGDLPLELWIDIDWKEPSYPQRPSPLDPLLDVAISYGQYWGCVSIHAFISEAAQGTILDRLIEESAPDLKYLDLVFYPANKSQFYNTMPAVDGAMEGVEGTIFPRNCDSLTHLKLGGPIIGCVPHMENVTSLYLDGTFNSERTSNVTFEMFRDLITTLPLQSLTVIDNFIKIADAPPILPVEGIEMEHLKHLRWGNPVRGYSTPGLTIALTCFLAALRAPSLETLTFLGIEPISPNTVVNLFAGQSMFWCPKVHTFAILNNRDFPQDGDWLPFVARGTPNLKTLIVYGHGAEPVMEHLAEKNHGRQPLWSHLESLIDIGIDTPVANYVSFLLAQKRAEHGGNFCLKIPKDRLDEWNRTSTTDIHEELKGICRIDYWVAGRDFPVLGPWEIEDDEVFIRPSLRARDTRFLIHEPLL</sequence>
<dbReference type="RefSeq" id="XP_001839859.1">
    <property type="nucleotide sequence ID" value="XM_001839807.1"/>
</dbReference>
<dbReference type="InterPro" id="IPR032675">
    <property type="entry name" value="LRR_dom_sf"/>
</dbReference>
<dbReference type="eggNOG" id="ENOG502R24Y">
    <property type="taxonomic scope" value="Eukaryota"/>
</dbReference>
<dbReference type="Gene3D" id="1.20.1280.50">
    <property type="match status" value="1"/>
</dbReference>
<accession>A8P9X0</accession>
<comment type="caution">
    <text evidence="2">The sequence shown here is derived from an EMBL/GenBank/DDBJ whole genome shotgun (WGS) entry which is preliminary data.</text>
</comment>
<evidence type="ECO:0000313" key="2">
    <source>
        <dbReference type="EMBL" id="EAU82007.1"/>
    </source>
</evidence>
<dbReference type="VEuPathDB" id="FungiDB:CC1G_09193"/>
<dbReference type="OrthoDB" id="2943911at2759"/>
<name>A8P9X0_COPC7</name>